<keyword evidence="4 6" id="KW-1015">Disulfide bond</keyword>
<dbReference type="InterPro" id="IPR001881">
    <property type="entry name" value="EGF-like_Ca-bd_dom"/>
</dbReference>
<evidence type="ECO:0000313" key="11">
    <source>
        <dbReference type="EMBL" id="CAJ0610129.1"/>
    </source>
</evidence>
<dbReference type="FunFam" id="2.10.25.10:FF:000007">
    <property type="entry name" value="Delta-like protein"/>
    <property type="match status" value="1"/>
</dbReference>
<feature type="disulfide bond" evidence="6">
    <location>
        <begin position="1357"/>
        <end position="1367"/>
    </location>
</feature>
<feature type="disulfide bond" evidence="6">
    <location>
        <begin position="1267"/>
        <end position="1276"/>
    </location>
</feature>
<feature type="domain" description="Laminin G" evidence="9">
    <location>
        <begin position="517"/>
        <end position="684"/>
    </location>
</feature>
<dbReference type="InterPro" id="IPR051022">
    <property type="entry name" value="Notch_Cell-Fate_Det"/>
</dbReference>
<dbReference type="FunFam" id="2.10.25.10:FF:000066">
    <property type="entry name" value="FAT atypical cadherin 4"/>
    <property type="match status" value="1"/>
</dbReference>
<feature type="domain" description="EGF-like" evidence="10">
    <location>
        <begin position="1391"/>
        <end position="1427"/>
    </location>
</feature>
<feature type="chain" id="PRO_5041272356" evidence="8">
    <location>
        <begin position="18"/>
        <end position="1587"/>
    </location>
</feature>
<feature type="disulfide bond" evidence="6">
    <location>
        <begin position="1342"/>
        <end position="1351"/>
    </location>
</feature>
<dbReference type="InterPro" id="IPR001791">
    <property type="entry name" value="Laminin_G"/>
</dbReference>
<dbReference type="GO" id="GO:0045597">
    <property type="term" value="P:positive regulation of cell differentiation"/>
    <property type="evidence" value="ECO:0007669"/>
    <property type="project" value="UniProtKB-ARBA"/>
</dbReference>
<feature type="disulfide bond" evidence="6">
    <location>
        <begin position="1230"/>
        <end position="1239"/>
    </location>
</feature>
<feature type="disulfide bond" evidence="6">
    <location>
        <begin position="299"/>
        <end position="308"/>
    </location>
</feature>
<feature type="domain" description="EGF-like" evidence="10">
    <location>
        <begin position="1164"/>
        <end position="1200"/>
    </location>
</feature>
<feature type="domain" description="EGF-like" evidence="10">
    <location>
        <begin position="160"/>
        <end position="196"/>
    </location>
</feature>
<feature type="disulfide bond" evidence="6">
    <location>
        <begin position="1131"/>
        <end position="1141"/>
    </location>
</feature>
<feature type="disulfide bond" evidence="6">
    <location>
        <begin position="186"/>
        <end position="195"/>
    </location>
</feature>
<dbReference type="InterPro" id="IPR013032">
    <property type="entry name" value="EGF-like_CS"/>
</dbReference>
<comment type="caution">
    <text evidence="11">The sequence shown here is derived from an EMBL/GenBank/DDBJ whole genome shotgun (WGS) entry which is preliminary data.</text>
</comment>
<feature type="disulfide bond" evidence="6">
    <location>
        <begin position="46"/>
        <end position="55"/>
    </location>
</feature>
<dbReference type="GO" id="GO:0032991">
    <property type="term" value="C:protein-containing complex"/>
    <property type="evidence" value="ECO:0007669"/>
    <property type="project" value="TreeGrafter"/>
</dbReference>
<reference evidence="11" key="1">
    <citation type="submission" date="2023-07" db="EMBL/GenBank/DDBJ databases">
        <authorList>
            <consortium name="CYATHOMIX"/>
        </authorList>
    </citation>
    <scope>NUCLEOTIDE SEQUENCE</scope>
    <source>
        <strain evidence="11">N/A</strain>
    </source>
</reference>
<evidence type="ECO:0000259" key="9">
    <source>
        <dbReference type="PROSITE" id="PS50025"/>
    </source>
</evidence>
<dbReference type="Pfam" id="PF00008">
    <property type="entry name" value="EGF"/>
    <property type="match status" value="10"/>
</dbReference>
<feature type="domain" description="EGF-like" evidence="10">
    <location>
        <begin position="355"/>
        <end position="391"/>
    </location>
</feature>
<feature type="disulfide bond" evidence="6">
    <location>
        <begin position="1152"/>
        <end position="1161"/>
    </location>
</feature>
<dbReference type="InterPro" id="IPR009030">
    <property type="entry name" value="Growth_fac_rcpt_cys_sf"/>
</dbReference>
<dbReference type="Gene3D" id="2.10.25.10">
    <property type="entry name" value="Laminin"/>
    <property type="match status" value="19"/>
</dbReference>
<feature type="disulfide bond" evidence="6">
    <location>
        <begin position="1379"/>
        <end position="1388"/>
    </location>
</feature>
<dbReference type="PRINTS" id="PR01983">
    <property type="entry name" value="NOTCH"/>
</dbReference>
<dbReference type="FunFam" id="2.10.25.10:FF:000012">
    <property type="entry name" value="Delta-like protein"/>
    <property type="match status" value="1"/>
</dbReference>
<evidence type="ECO:0000256" key="5">
    <source>
        <dbReference type="ARBA" id="ARBA00023180"/>
    </source>
</evidence>
<evidence type="ECO:0000313" key="12">
    <source>
        <dbReference type="Proteomes" id="UP001176961"/>
    </source>
</evidence>
<dbReference type="InterPro" id="IPR000742">
    <property type="entry name" value="EGF"/>
</dbReference>
<evidence type="ECO:0000256" key="8">
    <source>
        <dbReference type="SAM" id="SignalP"/>
    </source>
</evidence>
<dbReference type="Pfam" id="PF12661">
    <property type="entry name" value="hEGF"/>
    <property type="match status" value="2"/>
</dbReference>
<feature type="disulfide bond" evidence="6">
    <location>
        <begin position="148"/>
        <end position="157"/>
    </location>
</feature>
<keyword evidence="7" id="KW-1133">Transmembrane helix</keyword>
<keyword evidence="2 8" id="KW-0732">Signal</keyword>
<feature type="domain" description="EGF-like" evidence="10">
    <location>
        <begin position="1089"/>
        <end position="1125"/>
    </location>
</feature>
<evidence type="ECO:0000256" key="6">
    <source>
        <dbReference type="PROSITE-ProRule" id="PRU00076"/>
    </source>
</evidence>
<proteinExistence type="predicted"/>
<feature type="domain" description="EGF-like" evidence="10">
    <location>
        <begin position="198"/>
        <end position="234"/>
    </location>
</feature>
<feature type="domain" description="EGF-like" evidence="10">
    <location>
        <begin position="860"/>
        <end position="896"/>
    </location>
</feature>
<feature type="disulfide bond" evidence="6">
    <location>
        <begin position="381"/>
        <end position="390"/>
    </location>
</feature>
<evidence type="ECO:0000256" key="2">
    <source>
        <dbReference type="ARBA" id="ARBA00022729"/>
    </source>
</evidence>
<keyword evidence="7" id="KW-0812">Transmembrane</keyword>
<dbReference type="Pfam" id="PF07645">
    <property type="entry name" value="EGF_CA"/>
    <property type="match status" value="1"/>
</dbReference>
<keyword evidence="5" id="KW-0325">Glycoprotein</keyword>
<feature type="domain" description="EGF-like" evidence="10">
    <location>
        <begin position="1316"/>
        <end position="1352"/>
    </location>
</feature>
<keyword evidence="1 6" id="KW-0245">EGF-like domain</keyword>
<protein>
    <submittedName>
        <fullName evidence="11">Uncharacterized protein</fullName>
    </submittedName>
</protein>
<feature type="transmembrane region" description="Helical" evidence="7">
    <location>
        <begin position="1526"/>
        <end position="1550"/>
    </location>
</feature>
<dbReference type="Pfam" id="PF02210">
    <property type="entry name" value="Laminin_G_2"/>
    <property type="match status" value="2"/>
</dbReference>
<feature type="domain" description="EGF-like" evidence="10">
    <location>
        <begin position="1353"/>
        <end position="1389"/>
    </location>
</feature>
<keyword evidence="7" id="KW-0472">Membrane</keyword>
<dbReference type="EMBL" id="CATQJL010000326">
    <property type="protein sequence ID" value="CAJ0610129.1"/>
    <property type="molecule type" value="Genomic_DNA"/>
</dbReference>
<name>A0AA36MEC7_CYLNA</name>
<feature type="domain" description="EGF-like" evidence="10">
    <location>
        <begin position="1203"/>
        <end position="1240"/>
    </location>
</feature>
<dbReference type="InterPro" id="IPR018097">
    <property type="entry name" value="EGF_Ca-bd_CS"/>
</dbReference>
<dbReference type="PROSITE" id="PS01186">
    <property type="entry name" value="EGF_2"/>
    <property type="match status" value="13"/>
</dbReference>
<dbReference type="SMART" id="SM00179">
    <property type="entry name" value="EGF_CA"/>
    <property type="match status" value="17"/>
</dbReference>
<dbReference type="FunFam" id="2.10.25.10:FF:000472">
    <property type="entry name" value="Uncharacterized protein, isoform A"/>
    <property type="match status" value="2"/>
</dbReference>
<dbReference type="SMART" id="SM00282">
    <property type="entry name" value="LamG"/>
    <property type="match status" value="3"/>
</dbReference>
<feature type="signal peptide" evidence="8">
    <location>
        <begin position="1"/>
        <end position="17"/>
    </location>
</feature>
<keyword evidence="3" id="KW-0677">Repeat</keyword>
<evidence type="ECO:0000256" key="7">
    <source>
        <dbReference type="SAM" id="Phobius"/>
    </source>
</evidence>
<feature type="disulfide bond" evidence="6">
    <location>
        <begin position="886"/>
        <end position="895"/>
    </location>
</feature>
<comment type="caution">
    <text evidence="6">Lacks conserved residue(s) required for the propagation of feature annotation.</text>
</comment>
<dbReference type="FunFam" id="2.10.25.10:FF:000125">
    <property type="entry name" value="Neurogenic locus notch protein-like"/>
    <property type="match status" value="1"/>
</dbReference>
<feature type="disulfide bond" evidence="6">
    <location>
        <begin position="338"/>
        <end position="347"/>
    </location>
</feature>
<organism evidence="11 12">
    <name type="scientific">Cylicocyclus nassatus</name>
    <name type="common">Nematode worm</name>
    <dbReference type="NCBI Taxonomy" id="53992"/>
    <lineage>
        <taxon>Eukaryota</taxon>
        <taxon>Metazoa</taxon>
        <taxon>Ecdysozoa</taxon>
        <taxon>Nematoda</taxon>
        <taxon>Chromadorea</taxon>
        <taxon>Rhabditida</taxon>
        <taxon>Rhabditina</taxon>
        <taxon>Rhabditomorpha</taxon>
        <taxon>Strongyloidea</taxon>
        <taxon>Strongylidae</taxon>
        <taxon>Cylicocyclus</taxon>
    </lineage>
</organism>
<dbReference type="Gene3D" id="2.60.120.200">
    <property type="match status" value="3"/>
</dbReference>
<accession>A0AA36MEC7</accession>
<feature type="disulfide bond" evidence="6">
    <location>
        <begin position="1190"/>
        <end position="1199"/>
    </location>
</feature>
<dbReference type="InterPro" id="IPR000152">
    <property type="entry name" value="EGF-type_Asp/Asn_hydroxyl_site"/>
</dbReference>
<sequence length="1587" mass="171931">MWLILILSTLLFSSVICEERECASNICLNGGSCRVDDVSRRFACRCRPGFSGSLCQEVCTLECANGVCVKGAFGKQQCQCTQGWSGTLCEISDSTLEGCTKNEDCGIGERCVENDHGQKICTGDPCKSRPCKNNATCEAENESFRCICPTGFAGRLCDADVNECELMPCQHGGTCINLEGSFECLCETRFSGPRCEIEGATCAANPCLNQGTCIDRENGFYCICPSGFEGKICQNEKRSTCQCPHPSQTCTLVNGKPSCKCPKGFTGPTCTVPSRNCDSEPCLNGGRCQEVPGGFQCYCTPDYGGETCDVAIQCLVDGSPCLNGGRCIRGLSENHCECAENISGSHCEEAMVTRAPNPCDSSPCLNGGTCHDDGTFATCECPKGFIGETCSETVNTSATCDPNPCKNGGKCFADGKFVFLLKTHYVPFLQVRIMDSHVNVLLVLKDLCVKARPRPAFLVYTQTNVWNPQQEHFAFVIKVIMVPTVTKRERPLISIGDVHTRCGCPIGSAGPKCKESTVASLDENSLFIHQSPNVMIGSSSGPLPYVLSFSIRTTVPTVHVISGENIFGQRLFTIGLTDGRLVISIQGTAYRKLIPYNINDGTWYTLRMEKSENDVVISVVNEDGYQLLLQSLPRQATFDVFATRLGKISDTEYFVGCAADMVIDDAEIDLATSSRGAGITSARSDREVTSKPLIPSALSQDLRYATKAQLILRTNQPNATILFLGESGDELATFTSLSLREGHVIVRSRAGGKSVYELKSKKVVDDNKDHIIEVDRQRRQIMLHIDGQLDVEGSIQSRFDHPVFAEKLLLGSNQGISKDAFATDVAFKGSLQDIRVNDKSVVLHQQPSFNVDTLGEGSISDDICSQNNFCIHGTCQNTFNDFECHCEHGFYGKNCEKKDYCAVSQCSSGECRNVGDGYICTSPVTLKSNSLVTFMMSNPVETSSVITFSIRTHTSNGHILSADFKESSVKLSLANGQLVVVSGSIATPIRKTIADGQWHSIELNGNVVHVDGASYGLPDSAHLPPQVSSGNLHLGALENIPSFEGCLKDITVGDLPPLSFYDESETWQSSNVTHWAIQNKKKIATTCLSSPQCDLVSPCVRGECRDLWNAFTCVCPFGFEGSLCEMNVNDCAGMDCGRGYCLDGLGTARCICDPGFTGEACDTEIDSCASLPCKNGALCTSLNGSFQCECRNGFVGKTCEFKDSAQCDENTCQNGGNCKQEDKSPTMCSCRPGFSGRFCEEYTDPCSNRPCAHGICKSNLLDFECTCDDGYEGKTCSEVTNKCTAESCSHGQCLPVWNATMCACDQHHRGAKCDQPVDECMSIPCDNGGTCESTNDGFKCHCRKYYLGNRCETPGSCLSNPCERGECLQLSTNNHSCSCPKGYEGKKCEIRIDYCKEDPCFNGGTCESLLGEHKCHCIAGFTGVNCETDIDECALGFCANGAKCRDRVADYECKCDGTGFSGKNCTVDIDECASPSNCVHGACKNTRGGYICSCESGRKTTMAMKHPSMNANAIKDTPDHNVQQCYILGPMAAVLSVLTILGCTLLAFVLRGKRALHGHYSPSHQERNGARLQMNSMIKLPPEERLI</sequence>
<dbReference type="PROSITE" id="PS01187">
    <property type="entry name" value="EGF_CA"/>
    <property type="match status" value="2"/>
</dbReference>
<dbReference type="SUPFAM" id="SSF57196">
    <property type="entry name" value="EGF/Laminin"/>
    <property type="match status" value="13"/>
</dbReference>
<dbReference type="FunFam" id="2.10.25.10:FF:000173">
    <property type="entry name" value="Neurogenic locus notch protein 2"/>
    <property type="match status" value="1"/>
</dbReference>
<dbReference type="SMART" id="SM00181">
    <property type="entry name" value="EGF"/>
    <property type="match status" value="21"/>
</dbReference>
<dbReference type="CDD" id="cd00110">
    <property type="entry name" value="LamG"/>
    <property type="match status" value="3"/>
</dbReference>
<dbReference type="PROSITE" id="PS00010">
    <property type="entry name" value="ASX_HYDROXYL"/>
    <property type="match status" value="6"/>
</dbReference>
<dbReference type="GO" id="GO:0007157">
    <property type="term" value="P:heterophilic cell-cell adhesion via plasma membrane cell adhesion molecules"/>
    <property type="evidence" value="ECO:0007669"/>
    <property type="project" value="TreeGrafter"/>
</dbReference>
<feature type="domain" description="EGF-like" evidence="10">
    <location>
        <begin position="273"/>
        <end position="309"/>
    </location>
</feature>
<evidence type="ECO:0000256" key="1">
    <source>
        <dbReference type="ARBA" id="ARBA00022536"/>
    </source>
</evidence>
<feature type="domain" description="EGF-like" evidence="10">
    <location>
        <begin position="310"/>
        <end position="348"/>
    </location>
</feature>
<dbReference type="CDD" id="cd00054">
    <property type="entry name" value="EGF_CA"/>
    <property type="match status" value="12"/>
</dbReference>
<evidence type="ECO:0000259" key="10">
    <source>
        <dbReference type="PROSITE" id="PS50026"/>
    </source>
</evidence>
<feature type="disulfide bond" evidence="6">
    <location>
        <begin position="1115"/>
        <end position="1124"/>
    </location>
</feature>
<feature type="domain" description="EGF-like" evidence="10">
    <location>
        <begin position="1242"/>
        <end position="1277"/>
    </location>
</feature>
<dbReference type="PANTHER" id="PTHR24049:SF22">
    <property type="entry name" value="DROSOPHILA CRUMBS HOMOLOG"/>
    <property type="match status" value="1"/>
</dbReference>
<dbReference type="Proteomes" id="UP001176961">
    <property type="component" value="Unassembled WGS sequence"/>
</dbReference>
<dbReference type="InterPro" id="IPR013320">
    <property type="entry name" value="ConA-like_dom_sf"/>
</dbReference>
<feature type="domain" description="EGF-like" evidence="10">
    <location>
        <begin position="1127"/>
        <end position="1162"/>
    </location>
</feature>
<feature type="disulfide bond" evidence="6">
    <location>
        <begin position="1246"/>
        <end position="1256"/>
    </location>
</feature>
<evidence type="ECO:0000256" key="3">
    <source>
        <dbReference type="ARBA" id="ARBA00022737"/>
    </source>
</evidence>
<dbReference type="GO" id="GO:0005509">
    <property type="term" value="F:calcium ion binding"/>
    <property type="evidence" value="ECO:0007669"/>
    <property type="project" value="InterPro"/>
</dbReference>
<keyword evidence="12" id="KW-1185">Reference proteome</keyword>
<dbReference type="GO" id="GO:0005886">
    <property type="term" value="C:plasma membrane"/>
    <property type="evidence" value="ECO:0007669"/>
    <property type="project" value="TreeGrafter"/>
</dbReference>
<feature type="domain" description="EGF-like" evidence="10">
    <location>
        <begin position="1429"/>
        <end position="1466"/>
    </location>
</feature>
<dbReference type="PROSITE" id="PS50026">
    <property type="entry name" value="EGF_3"/>
    <property type="match status" value="17"/>
</dbReference>
<dbReference type="SUPFAM" id="SSF57184">
    <property type="entry name" value="Growth factor receptor domain"/>
    <property type="match status" value="2"/>
</dbReference>
<feature type="domain" description="Laminin G" evidence="9">
    <location>
        <begin position="921"/>
        <end position="1087"/>
    </location>
</feature>
<dbReference type="PANTHER" id="PTHR24049">
    <property type="entry name" value="CRUMBS FAMILY MEMBER"/>
    <property type="match status" value="1"/>
</dbReference>
<gene>
    <name evidence="11" type="ORF">CYNAS_LOCUS22112</name>
</gene>
<dbReference type="SUPFAM" id="SSF49899">
    <property type="entry name" value="Concanavalin A-like lectins/glucanases"/>
    <property type="match status" value="3"/>
</dbReference>
<dbReference type="InterPro" id="IPR049883">
    <property type="entry name" value="NOTCH1_EGF-like"/>
</dbReference>
<dbReference type="PROSITE" id="PS50025">
    <property type="entry name" value="LAM_G_DOMAIN"/>
    <property type="match status" value="3"/>
</dbReference>
<dbReference type="GO" id="GO:0045197">
    <property type="term" value="P:establishment or maintenance of epithelial cell apical/basal polarity"/>
    <property type="evidence" value="ECO:0007669"/>
    <property type="project" value="TreeGrafter"/>
</dbReference>
<feature type="domain" description="EGF-like" evidence="10">
    <location>
        <begin position="122"/>
        <end position="158"/>
    </location>
</feature>
<feature type="disulfide bond" evidence="6">
    <location>
        <begin position="224"/>
        <end position="233"/>
    </location>
</feature>
<evidence type="ECO:0000256" key="4">
    <source>
        <dbReference type="ARBA" id="ARBA00023157"/>
    </source>
</evidence>
<feature type="domain" description="EGF-like" evidence="10">
    <location>
        <begin position="18"/>
        <end position="56"/>
    </location>
</feature>
<dbReference type="PROSITE" id="PS00022">
    <property type="entry name" value="EGF_1"/>
    <property type="match status" value="19"/>
</dbReference>
<feature type="disulfide bond" evidence="6">
    <location>
        <begin position="27"/>
        <end position="44"/>
    </location>
</feature>
<feature type="domain" description="Laminin G" evidence="9">
    <location>
        <begin position="681"/>
        <end position="864"/>
    </location>
</feature>
<feature type="disulfide bond" evidence="6">
    <location>
        <begin position="1417"/>
        <end position="1426"/>
    </location>
</feature>